<name>A0A915HN71_ROMCU</name>
<sequence>MANHDRSKNAGYPPGYQKDCSGPINALKSICKNCFNSPFNRNKLFDDFKTVLMVLEQLLTIVGYS</sequence>
<keyword evidence="1" id="KW-1185">Reference proteome</keyword>
<protein>
    <submittedName>
        <fullName evidence="2">Uncharacterized protein</fullName>
    </submittedName>
</protein>
<dbReference type="WBParaSite" id="nRc.2.0.1.t02951-RA">
    <property type="protein sequence ID" value="nRc.2.0.1.t02951-RA"/>
    <property type="gene ID" value="nRc.2.0.1.g02951"/>
</dbReference>
<dbReference type="Proteomes" id="UP000887565">
    <property type="component" value="Unplaced"/>
</dbReference>
<dbReference type="AlphaFoldDB" id="A0A915HN71"/>
<evidence type="ECO:0000313" key="1">
    <source>
        <dbReference type="Proteomes" id="UP000887565"/>
    </source>
</evidence>
<evidence type="ECO:0000313" key="2">
    <source>
        <dbReference type="WBParaSite" id="nRc.2.0.1.t02951-RA"/>
    </source>
</evidence>
<reference evidence="2" key="1">
    <citation type="submission" date="2022-11" db="UniProtKB">
        <authorList>
            <consortium name="WormBaseParasite"/>
        </authorList>
    </citation>
    <scope>IDENTIFICATION</scope>
</reference>
<proteinExistence type="predicted"/>
<accession>A0A915HN71</accession>
<organism evidence="1 2">
    <name type="scientific">Romanomermis culicivorax</name>
    <name type="common">Nematode worm</name>
    <dbReference type="NCBI Taxonomy" id="13658"/>
    <lineage>
        <taxon>Eukaryota</taxon>
        <taxon>Metazoa</taxon>
        <taxon>Ecdysozoa</taxon>
        <taxon>Nematoda</taxon>
        <taxon>Enoplea</taxon>
        <taxon>Dorylaimia</taxon>
        <taxon>Mermithida</taxon>
        <taxon>Mermithoidea</taxon>
        <taxon>Mermithidae</taxon>
        <taxon>Romanomermis</taxon>
    </lineage>
</organism>